<proteinExistence type="inferred from homology"/>
<dbReference type="EMBL" id="CADEPM010000008">
    <property type="protein sequence ID" value="CAB3409594.1"/>
    <property type="molecule type" value="Genomic_DNA"/>
</dbReference>
<protein>
    <recommendedName>
        <fullName evidence="2">Autophagy-related protein 101</fullName>
    </recommendedName>
</protein>
<evidence type="ECO:0000313" key="5">
    <source>
        <dbReference type="Proteomes" id="UP000494206"/>
    </source>
</evidence>
<keyword evidence="5" id="KW-1185">Reference proteome</keyword>
<dbReference type="AlphaFoldDB" id="A0A8S1FE78"/>
<dbReference type="InterPro" id="IPR012445">
    <property type="entry name" value="ATG101"/>
</dbReference>
<dbReference type="GO" id="GO:1990316">
    <property type="term" value="C:Atg1/ULK1 kinase complex"/>
    <property type="evidence" value="ECO:0007669"/>
    <property type="project" value="TreeGrafter"/>
</dbReference>
<evidence type="ECO:0000256" key="2">
    <source>
        <dbReference type="ARBA" id="ARBA00018874"/>
    </source>
</evidence>
<name>A0A8S1FE78_9PELO</name>
<dbReference type="PANTHER" id="PTHR13292">
    <property type="entry name" value="AUTOPHAGY-RELATED PROTEIN 101"/>
    <property type="match status" value="1"/>
</dbReference>
<comment type="caution">
    <text evidence="4">The sequence shown here is derived from an EMBL/GenBank/DDBJ whole genome shotgun (WGS) entry which is preliminary data.</text>
</comment>
<gene>
    <name evidence="4" type="ORF">CBOVIS_LOCUS11228</name>
</gene>
<dbReference type="Pfam" id="PF07855">
    <property type="entry name" value="ATG101"/>
    <property type="match status" value="1"/>
</dbReference>
<dbReference type="GO" id="GO:0000407">
    <property type="term" value="C:phagophore assembly site"/>
    <property type="evidence" value="ECO:0007669"/>
    <property type="project" value="TreeGrafter"/>
</dbReference>
<comment type="similarity">
    <text evidence="1">Belongs to the ATG101 family.</text>
</comment>
<dbReference type="GO" id="GO:0019901">
    <property type="term" value="F:protein kinase binding"/>
    <property type="evidence" value="ECO:0007669"/>
    <property type="project" value="TreeGrafter"/>
</dbReference>
<organism evidence="4 5">
    <name type="scientific">Caenorhabditis bovis</name>
    <dbReference type="NCBI Taxonomy" id="2654633"/>
    <lineage>
        <taxon>Eukaryota</taxon>
        <taxon>Metazoa</taxon>
        <taxon>Ecdysozoa</taxon>
        <taxon>Nematoda</taxon>
        <taxon>Chromadorea</taxon>
        <taxon>Rhabditida</taxon>
        <taxon>Rhabditina</taxon>
        <taxon>Rhabditomorpha</taxon>
        <taxon>Rhabditoidea</taxon>
        <taxon>Rhabditidae</taxon>
        <taxon>Peloderinae</taxon>
        <taxon>Caenorhabditis</taxon>
    </lineage>
</organism>
<evidence type="ECO:0000256" key="1">
    <source>
        <dbReference type="ARBA" id="ARBA00007130"/>
    </source>
</evidence>
<dbReference type="Proteomes" id="UP000494206">
    <property type="component" value="Unassembled WGS sequence"/>
</dbReference>
<dbReference type="OrthoDB" id="10259639at2759"/>
<reference evidence="4 5" key="1">
    <citation type="submission" date="2020-04" db="EMBL/GenBank/DDBJ databases">
        <authorList>
            <person name="Laetsch R D."/>
            <person name="Stevens L."/>
            <person name="Kumar S."/>
            <person name="Blaxter L. M."/>
        </authorList>
    </citation>
    <scope>NUCLEOTIDE SEQUENCE [LARGE SCALE GENOMIC DNA]</scope>
</reference>
<keyword evidence="3" id="KW-0072">Autophagy</keyword>
<accession>A0A8S1FE78</accession>
<evidence type="ECO:0000256" key="3">
    <source>
        <dbReference type="ARBA" id="ARBA00023006"/>
    </source>
</evidence>
<dbReference type="PANTHER" id="PTHR13292:SF0">
    <property type="entry name" value="AUTOPHAGY-RELATED PROTEIN 101"/>
    <property type="match status" value="1"/>
</dbReference>
<evidence type="ECO:0000313" key="4">
    <source>
        <dbReference type="EMBL" id="CAB3409594.1"/>
    </source>
</evidence>
<dbReference type="GO" id="GO:0000045">
    <property type="term" value="P:autophagosome assembly"/>
    <property type="evidence" value="ECO:0007669"/>
    <property type="project" value="TreeGrafter"/>
</dbReference>
<sequence length="250" mass="28449">MNARQHELRLTVEVRQVTDAVECIFHSLFLHRTLPKFYFQAEKKFNLGSIGIIEVNCENIDITYARVNSPELAMCIEENIRTFKSDVDEACCSGSAPRRTPSVGSPSDSAVPLLSAQIGVDFYQKLRRQSVGGSLGSWIGGTTNEDQTWEQWKLYLDIFRVESIDELAVMRQTVADKIGEMVLDMCERINQSLYTPKMPSKTEVGDIFETKFVDSQPYLFKIKRQAVPNIPTRPSFSQIALQRIWKDVLS</sequence>